<gene>
    <name evidence="7" type="ORF">CYMTET_34520</name>
</gene>
<accession>A0AAE0KPS4</accession>
<feature type="transmembrane region" description="Helical" evidence="6">
    <location>
        <begin position="356"/>
        <end position="376"/>
    </location>
</feature>
<dbReference type="Pfam" id="PF01554">
    <property type="entry name" value="MatE"/>
    <property type="match status" value="2"/>
</dbReference>
<feature type="transmembrane region" description="Helical" evidence="6">
    <location>
        <begin position="275"/>
        <end position="296"/>
    </location>
</feature>
<evidence type="ECO:0000256" key="6">
    <source>
        <dbReference type="RuleBase" id="RU004914"/>
    </source>
</evidence>
<evidence type="ECO:0000313" key="8">
    <source>
        <dbReference type="Proteomes" id="UP001190700"/>
    </source>
</evidence>
<evidence type="ECO:0000256" key="5">
    <source>
        <dbReference type="ARBA" id="ARBA00023136"/>
    </source>
</evidence>
<feature type="transmembrane region" description="Helical" evidence="6">
    <location>
        <begin position="316"/>
        <end position="336"/>
    </location>
</feature>
<protein>
    <recommendedName>
        <fullName evidence="6">Protein DETOXIFICATION</fullName>
    </recommendedName>
    <alternativeName>
        <fullName evidence="6">Multidrug and toxic compound extrusion protein</fullName>
    </alternativeName>
</protein>
<keyword evidence="3 6" id="KW-0812">Transmembrane</keyword>
<feature type="transmembrane region" description="Helical" evidence="6">
    <location>
        <begin position="127"/>
        <end position="145"/>
    </location>
</feature>
<feature type="transmembrane region" description="Helical" evidence="6">
    <location>
        <begin position="43"/>
        <end position="66"/>
    </location>
</feature>
<sequence>MISIKGELLGLFKLAWPMILTFVASFLLPMITIVVVGHLGEDALAGTALGMMTANVTGFSMIVGLLSGMDTLCSQAFGAGHYELVGIHTQRAVLICLLCAVPISLLWVSGVGPLLRIAGQDPDLIEHAVSFTRILVFGLPAYISIESNKRFLQTQNVVVTIMVVHALFVVPHATLCWFLVYYLELGFIGAPISLVVTFWGVAISLLLCTIFGQLYKPETWGGIAIRQVLIPAKLWEYLRLGIPGMLMLALEWWSFEFMAFEAGNIGVAPFAAHSMAAQIVPLAFMVTLGMSVAISVRVGHLLGEGSADMARRLGKISLAVVAALAVVVATSLACLTRQVGTVFTEDADVNVEFRRVFPHVCIFIFFDYFQGSAQGVARGTGQQAKGAWIVVIGNYCIGLPLGFVLTFHFGYGIRGLWWGMIAGYCAVMFLFSYLLFGWLDWEDSAKEASARSSLPDSGVEVNNGATGDKVQVARTGFSEDEHEDADEFSTLL</sequence>
<evidence type="ECO:0000256" key="4">
    <source>
        <dbReference type="ARBA" id="ARBA00022989"/>
    </source>
</evidence>
<feature type="transmembrane region" description="Helical" evidence="6">
    <location>
        <begin position="12"/>
        <end position="37"/>
    </location>
</feature>
<proteinExistence type="inferred from homology"/>
<feature type="transmembrane region" description="Helical" evidence="6">
    <location>
        <begin position="157"/>
        <end position="180"/>
    </location>
</feature>
<feature type="transmembrane region" description="Helical" evidence="6">
    <location>
        <begin position="192"/>
        <end position="215"/>
    </location>
</feature>
<reference evidence="7 8" key="1">
    <citation type="journal article" date="2015" name="Genome Biol. Evol.">
        <title>Comparative Genomics of a Bacterivorous Green Alga Reveals Evolutionary Causalities and Consequences of Phago-Mixotrophic Mode of Nutrition.</title>
        <authorList>
            <person name="Burns J.A."/>
            <person name="Paasch A."/>
            <person name="Narechania A."/>
            <person name="Kim E."/>
        </authorList>
    </citation>
    <scope>NUCLEOTIDE SEQUENCE [LARGE SCALE GENOMIC DNA]</scope>
    <source>
        <strain evidence="7 8">PLY_AMNH</strain>
    </source>
</reference>
<dbReference type="Proteomes" id="UP001190700">
    <property type="component" value="Unassembled WGS sequence"/>
</dbReference>
<evidence type="ECO:0000313" key="7">
    <source>
        <dbReference type="EMBL" id="KAK3256336.1"/>
    </source>
</evidence>
<dbReference type="GO" id="GO:0042910">
    <property type="term" value="F:xenobiotic transmembrane transporter activity"/>
    <property type="evidence" value="ECO:0007669"/>
    <property type="project" value="InterPro"/>
</dbReference>
<dbReference type="GO" id="GO:1990961">
    <property type="term" value="P:xenobiotic detoxification by transmembrane export across the plasma membrane"/>
    <property type="evidence" value="ECO:0007669"/>
    <property type="project" value="InterPro"/>
</dbReference>
<dbReference type="InterPro" id="IPR002528">
    <property type="entry name" value="MATE_fam"/>
</dbReference>
<evidence type="ECO:0000256" key="3">
    <source>
        <dbReference type="ARBA" id="ARBA00022692"/>
    </source>
</evidence>
<dbReference type="NCBIfam" id="TIGR00797">
    <property type="entry name" value="matE"/>
    <property type="match status" value="1"/>
</dbReference>
<feature type="transmembrane region" description="Helical" evidence="6">
    <location>
        <begin position="388"/>
        <end position="410"/>
    </location>
</feature>
<dbReference type="GO" id="GO:0016020">
    <property type="term" value="C:membrane"/>
    <property type="evidence" value="ECO:0007669"/>
    <property type="project" value="UniProtKB-SubCell"/>
</dbReference>
<keyword evidence="5 6" id="KW-0472">Membrane</keyword>
<evidence type="ECO:0000256" key="1">
    <source>
        <dbReference type="ARBA" id="ARBA00004141"/>
    </source>
</evidence>
<evidence type="ECO:0000256" key="2">
    <source>
        <dbReference type="ARBA" id="ARBA00010199"/>
    </source>
</evidence>
<feature type="transmembrane region" description="Helical" evidence="6">
    <location>
        <begin position="92"/>
        <end position="115"/>
    </location>
</feature>
<dbReference type="InterPro" id="IPR045069">
    <property type="entry name" value="MATE_euk"/>
</dbReference>
<dbReference type="AlphaFoldDB" id="A0AAE0KPS4"/>
<dbReference type="GO" id="GO:0015297">
    <property type="term" value="F:antiporter activity"/>
    <property type="evidence" value="ECO:0007669"/>
    <property type="project" value="InterPro"/>
</dbReference>
<comment type="similarity">
    <text evidence="2 6">Belongs to the multi antimicrobial extrusion (MATE) (TC 2.A.66.1) family.</text>
</comment>
<keyword evidence="4 6" id="KW-1133">Transmembrane helix</keyword>
<keyword evidence="8" id="KW-1185">Reference proteome</keyword>
<feature type="transmembrane region" description="Helical" evidence="6">
    <location>
        <begin position="416"/>
        <end position="436"/>
    </location>
</feature>
<dbReference type="CDD" id="cd13132">
    <property type="entry name" value="MATE_eukaryotic"/>
    <property type="match status" value="1"/>
</dbReference>
<comment type="subcellular location">
    <subcellularLocation>
        <location evidence="1">Membrane</location>
        <topology evidence="1">Multi-pass membrane protein</topology>
    </subcellularLocation>
</comment>
<dbReference type="PANTHER" id="PTHR11206">
    <property type="entry name" value="MULTIDRUG RESISTANCE PROTEIN"/>
    <property type="match status" value="1"/>
</dbReference>
<dbReference type="EMBL" id="LGRX02021757">
    <property type="protein sequence ID" value="KAK3256336.1"/>
    <property type="molecule type" value="Genomic_DNA"/>
</dbReference>
<name>A0AAE0KPS4_9CHLO</name>
<comment type="caution">
    <text evidence="7">The sequence shown here is derived from an EMBL/GenBank/DDBJ whole genome shotgun (WGS) entry which is preliminary data.</text>
</comment>
<organism evidence="7 8">
    <name type="scientific">Cymbomonas tetramitiformis</name>
    <dbReference type="NCBI Taxonomy" id="36881"/>
    <lineage>
        <taxon>Eukaryota</taxon>
        <taxon>Viridiplantae</taxon>
        <taxon>Chlorophyta</taxon>
        <taxon>Pyramimonadophyceae</taxon>
        <taxon>Pyramimonadales</taxon>
        <taxon>Pyramimonadaceae</taxon>
        <taxon>Cymbomonas</taxon>
    </lineage>
</organism>